<dbReference type="AlphaFoldDB" id="A0AAX0RYT2"/>
<dbReference type="RefSeq" id="WP_098177454.1">
    <property type="nucleotide sequence ID" value="NZ_NUEQ01000091.1"/>
</dbReference>
<sequence>MRNDSIERSVNDSMLTIADSILQMIEQSKQKSLDRKSQSPMNQEKKSMKQDSTSWSTKEKTEAEYELYYAMIKERHPQLFEIKGDSIETFPVDKEKSVFFILKDKETYFGVYKQESKEAHMVTPVFTTKEDLLQKTLGTSQFEKFRKHSFFLVEDGKAFSLHDNKQLRLNLAKSYKTLTTYENIEQARSSVVKEELKNDPKLRKQSLRRALEEHFIPSDLLGKTVTIQNISNDDQGTRLSFVDNQKERDVWLPDIAEKWIERVRDNPGMKVMFDEVIMDSRSIAEGFLAFYGMEINKESQARQHDFEVISNQDGSYIGKLSGNGKVKKVSPYFSEKEAEKQLGNLNTHIQLEKQKERQEKEVETDIQFKEIREKD</sequence>
<name>A0AAX0RYT2_9BACI</name>
<feature type="region of interest" description="Disordered" evidence="1">
    <location>
        <begin position="28"/>
        <end position="57"/>
    </location>
</feature>
<comment type="caution">
    <text evidence="2">The sequence shown here is derived from an EMBL/GenBank/DDBJ whole genome shotgun (WGS) entry which is preliminary data.</text>
</comment>
<organism evidence="2 3">
    <name type="scientific">Peribacillus butanolivorans</name>
    <dbReference type="NCBI Taxonomy" id="421767"/>
    <lineage>
        <taxon>Bacteria</taxon>
        <taxon>Bacillati</taxon>
        <taxon>Bacillota</taxon>
        <taxon>Bacilli</taxon>
        <taxon>Bacillales</taxon>
        <taxon>Bacillaceae</taxon>
        <taxon>Peribacillus</taxon>
    </lineage>
</organism>
<dbReference type="Proteomes" id="UP000220106">
    <property type="component" value="Unassembled WGS sequence"/>
</dbReference>
<reference evidence="2 3" key="1">
    <citation type="submission" date="2017-09" db="EMBL/GenBank/DDBJ databases">
        <title>Large-scale bioinformatics analysis of Bacillus genomes uncovers conserved roles of natural products in bacterial physiology.</title>
        <authorList>
            <consortium name="Agbiome Team Llc"/>
            <person name="Bleich R.M."/>
            <person name="Kirk G.J."/>
            <person name="Santa Maria K.C."/>
            <person name="Allen S.E."/>
            <person name="Farag S."/>
            <person name="Shank E.A."/>
            <person name="Bowers A."/>
        </authorList>
    </citation>
    <scope>NUCLEOTIDE SEQUENCE [LARGE SCALE GENOMIC DNA]</scope>
    <source>
        <strain evidence="2 3">AFS003229</strain>
    </source>
</reference>
<evidence type="ECO:0000313" key="3">
    <source>
        <dbReference type="Proteomes" id="UP000220106"/>
    </source>
</evidence>
<feature type="region of interest" description="Disordered" evidence="1">
    <location>
        <begin position="353"/>
        <end position="375"/>
    </location>
</feature>
<gene>
    <name evidence="2" type="ORF">CN689_22610</name>
</gene>
<dbReference type="EMBL" id="NUEQ01000091">
    <property type="protein sequence ID" value="PEJ28211.1"/>
    <property type="molecule type" value="Genomic_DNA"/>
</dbReference>
<evidence type="ECO:0000313" key="2">
    <source>
        <dbReference type="EMBL" id="PEJ28211.1"/>
    </source>
</evidence>
<evidence type="ECO:0000256" key="1">
    <source>
        <dbReference type="SAM" id="MobiDB-lite"/>
    </source>
</evidence>
<proteinExistence type="predicted"/>
<feature type="compositionally biased region" description="Basic and acidic residues" evidence="1">
    <location>
        <begin position="28"/>
        <end position="49"/>
    </location>
</feature>
<protein>
    <submittedName>
        <fullName evidence="2">Uncharacterized protein</fullName>
    </submittedName>
</protein>
<accession>A0AAX0RYT2</accession>